<dbReference type="Pfam" id="PF03466">
    <property type="entry name" value="LysR_substrate"/>
    <property type="match status" value="1"/>
</dbReference>
<protein>
    <submittedName>
        <fullName evidence="7">LysR family transcriptional regulator</fullName>
    </submittedName>
</protein>
<name>A0ABT3PI11_9BACT</name>
<dbReference type="InterPro" id="IPR036390">
    <property type="entry name" value="WH_DNA-bd_sf"/>
</dbReference>
<dbReference type="PANTHER" id="PTHR30126:SF25">
    <property type="entry name" value="HTH-TYPE TRANSCRIPTIONAL REGULATOR METR"/>
    <property type="match status" value="1"/>
</dbReference>
<dbReference type="Gene3D" id="3.40.190.290">
    <property type="match status" value="1"/>
</dbReference>
<evidence type="ECO:0000313" key="7">
    <source>
        <dbReference type="EMBL" id="MCW9705551.1"/>
    </source>
</evidence>
<evidence type="ECO:0000313" key="8">
    <source>
        <dbReference type="Proteomes" id="UP001207918"/>
    </source>
</evidence>
<dbReference type="Proteomes" id="UP001207918">
    <property type="component" value="Unassembled WGS sequence"/>
</dbReference>
<dbReference type="PROSITE" id="PS50931">
    <property type="entry name" value="HTH_LYSR"/>
    <property type="match status" value="1"/>
</dbReference>
<comment type="caution">
    <text evidence="7">The sequence shown here is derived from an EMBL/GenBank/DDBJ whole genome shotgun (WGS) entry which is preliminary data.</text>
</comment>
<evidence type="ECO:0000256" key="5">
    <source>
        <dbReference type="SAM" id="Coils"/>
    </source>
</evidence>
<gene>
    <name evidence="7" type="ORF">J6I44_01730</name>
</gene>
<dbReference type="Pfam" id="PF00126">
    <property type="entry name" value="HTH_1"/>
    <property type="match status" value="1"/>
</dbReference>
<reference evidence="7 8" key="1">
    <citation type="submission" date="2021-03" db="EMBL/GenBank/DDBJ databases">
        <title>Aliifodinibius sp. nov., a new bacterium isolated from saline soil.</title>
        <authorList>
            <person name="Galisteo C."/>
            <person name="De La Haba R."/>
            <person name="Sanchez-Porro C."/>
            <person name="Ventosa A."/>
        </authorList>
    </citation>
    <scope>NUCLEOTIDE SEQUENCE [LARGE SCALE GENOMIC DNA]</scope>
    <source>
        <strain evidence="7 8">1BSP15-2V2</strain>
    </source>
</reference>
<dbReference type="SUPFAM" id="SSF46785">
    <property type="entry name" value="Winged helix' DNA-binding domain"/>
    <property type="match status" value="1"/>
</dbReference>
<accession>A0ABT3PI11</accession>
<sequence length="302" mass="34644">MELRHLKLVKAVSEEGSLTGAAEQLHLSQSALSHQLRKLEEELGASVFNRINKKLVLTQAGEKVLESARKILDELSKTRREIAQLMDGESGLIRLSTECYTSYHWLPPIIKAFNKRYPKVEIEIKTDSDTSTIKNLLEGELDVALVHEAVKDSNIRYTKLLDDELVTIFNADHPFSEKEVVLPSDFKEETLITHSKNFESSTLNQKVLKRYNITPANITYVQLTGAALEMVRADLGVTVMPYWMASNHLNHTALSYLPLTRQGLLRKWKIATLKDQHTPSYIRHFTQLLKEKQQQIYDRFEE</sequence>
<dbReference type="PRINTS" id="PR00039">
    <property type="entry name" value="HTHLYSR"/>
</dbReference>
<dbReference type="Gene3D" id="1.10.10.10">
    <property type="entry name" value="Winged helix-like DNA-binding domain superfamily/Winged helix DNA-binding domain"/>
    <property type="match status" value="1"/>
</dbReference>
<keyword evidence="4" id="KW-0804">Transcription</keyword>
<dbReference type="InterPro" id="IPR036388">
    <property type="entry name" value="WH-like_DNA-bd_sf"/>
</dbReference>
<keyword evidence="8" id="KW-1185">Reference proteome</keyword>
<comment type="similarity">
    <text evidence="1">Belongs to the LysR transcriptional regulatory family.</text>
</comment>
<proteinExistence type="inferred from homology"/>
<keyword evidence="5" id="KW-0175">Coiled coil</keyword>
<dbReference type="PANTHER" id="PTHR30126">
    <property type="entry name" value="HTH-TYPE TRANSCRIPTIONAL REGULATOR"/>
    <property type="match status" value="1"/>
</dbReference>
<dbReference type="SUPFAM" id="SSF53850">
    <property type="entry name" value="Periplasmic binding protein-like II"/>
    <property type="match status" value="1"/>
</dbReference>
<dbReference type="RefSeq" id="WP_265764215.1">
    <property type="nucleotide sequence ID" value="NZ_JAGGJA010000001.1"/>
</dbReference>
<dbReference type="InterPro" id="IPR005119">
    <property type="entry name" value="LysR_subst-bd"/>
</dbReference>
<keyword evidence="2" id="KW-0805">Transcription regulation</keyword>
<evidence type="ECO:0000256" key="2">
    <source>
        <dbReference type="ARBA" id="ARBA00023015"/>
    </source>
</evidence>
<evidence type="ECO:0000256" key="4">
    <source>
        <dbReference type="ARBA" id="ARBA00023163"/>
    </source>
</evidence>
<feature type="coiled-coil region" evidence="5">
    <location>
        <begin position="22"/>
        <end position="85"/>
    </location>
</feature>
<dbReference type="CDD" id="cd05466">
    <property type="entry name" value="PBP2_LTTR_substrate"/>
    <property type="match status" value="1"/>
</dbReference>
<organism evidence="7 8">
    <name type="scientific">Fodinibius salsisoli</name>
    <dbReference type="NCBI Taxonomy" id="2820877"/>
    <lineage>
        <taxon>Bacteria</taxon>
        <taxon>Pseudomonadati</taxon>
        <taxon>Balneolota</taxon>
        <taxon>Balneolia</taxon>
        <taxon>Balneolales</taxon>
        <taxon>Balneolaceae</taxon>
        <taxon>Fodinibius</taxon>
    </lineage>
</organism>
<evidence type="ECO:0000259" key="6">
    <source>
        <dbReference type="PROSITE" id="PS50931"/>
    </source>
</evidence>
<feature type="domain" description="HTH lysR-type" evidence="6">
    <location>
        <begin position="1"/>
        <end position="58"/>
    </location>
</feature>
<evidence type="ECO:0000256" key="1">
    <source>
        <dbReference type="ARBA" id="ARBA00009437"/>
    </source>
</evidence>
<keyword evidence="3" id="KW-0238">DNA-binding</keyword>
<dbReference type="InterPro" id="IPR000847">
    <property type="entry name" value="LysR_HTH_N"/>
</dbReference>
<evidence type="ECO:0000256" key="3">
    <source>
        <dbReference type="ARBA" id="ARBA00023125"/>
    </source>
</evidence>
<dbReference type="EMBL" id="JAGGJA010000001">
    <property type="protein sequence ID" value="MCW9705551.1"/>
    <property type="molecule type" value="Genomic_DNA"/>
</dbReference>